<dbReference type="EMBL" id="LAVV01001333">
    <property type="protein sequence ID" value="KNZ63628.1"/>
    <property type="molecule type" value="Genomic_DNA"/>
</dbReference>
<comment type="caution">
    <text evidence="2">The sequence shown here is derived from an EMBL/GenBank/DDBJ whole genome shotgun (WGS) entry which is preliminary data.</text>
</comment>
<feature type="region of interest" description="Disordered" evidence="1">
    <location>
        <begin position="39"/>
        <end position="89"/>
    </location>
</feature>
<dbReference type="AlphaFoldDB" id="A0A0L6VSD7"/>
<sequence>MSAEYLTPPQSLAIALQITKTWYDSSIILFTTFDRPANQYHQQKPTKKQKNVPSESKTKSKITPITSKKKDKKTAKTPSSFSQSKLDPSSSQLINLAQDSGKENANFKPQHQRRDRYLIISHQVPINICGARKNFVYLEAAYHILGLIVIALVKLEGYQMAAHSIKKPFTRVPSFLPLLFRIQKGLIKKHSTISYCCGFYFQQSFGTVLKSHIFELPFTDVNLYQSCLKRNGKQPLACNSLCFQNKLTLIHNMWTTKGNHFGFIGALVSFIYNDWNYVFEHISLKLVAWHHKGSFLEESIMTDSGSNNNTITRPKVKAMLENCLARQKGASLYLKRQFVHIGFVFGLLALDCDTMHIKCFCHKMALVVNAGFEKLGLEAPPPPKLKKDLLGSFPYSNTMKPIAREDE</sequence>
<accession>A0A0L6VSD7</accession>
<organism evidence="2 3">
    <name type="scientific">Puccinia sorghi</name>
    <dbReference type="NCBI Taxonomy" id="27349"/>
    <lineage>
        <taxon>Eukaryota</taxon>
        <taxon>Fungi</taxon>
        <taxon>Dikarya</taxon>
        <taxon>Basidiomycota</taxon>
        <taxon>Pucciniomycotina</taxon>
        <taxon>Pucciniomycetes</taxon>
        <taxon>Pucciniales</taxon>
        <taxon>Pucciniaceae</taxon>
        <taxon>Puccinia</taxon>
    </lineage>
</organism>
<dbReference type="PANTHER" id="PTHR47501:SF5">
    <property type="entry name" value="HAT C-TERMINAL DIMERISATION DOMAIN-CONTAINING PROTEIN"/>
    <property type="match status" value="1"/>
</dbReference>
<reference evidence="2 3" key="1">
    <citation type="submission" date="2015-08" db="EMBL/GenBank/DDBJ databases">
        <title>Next Generation Sequencing and Analysis of the Genome of Puccinia sorghi L Schw, the Causal Agent of Maize Common Rust.</title>
        <authorList>
            <person name="Rochi L."/>
            <person name="Burguener G."/>
            <person name="Darino M."/>
            <person name="Turjanski A."/>
            <person name="Kreff E."/>
            <person name="Dieguez M.J."/>
            <person name="Sacco F."/>
        </authorList>
    </citation>
    <scope>NUCLEOTIDE SEQUENCE [LARGE SCALE GENOMIC DNA]</scope>
    <source>
        <strain evidence="2 3">RO10H11247</strain>
    </source>
</reference>
<keyword evidence="3" id="KW-1185">Reference proteome</keyword>
<evidence type="ECO:0000313" key="2">
    <source>
        <dbReference type="EMBL" id="KNZ63628.1"/>
    </source>
</evidence>
<gene>
    <name evidence="2" type="ORF">VP01_111g15</name>
</gene>
<name>A0A0L6VSD7_9BASI</name>
<proteinExistence type="predicted"/>
<protein>
    <submittedName>
        <fullName evidence="2">Uncharacterized protein</fullName>
    </submittedName>
</protein>
<dbReference type="VEuPathDB" id="FungiDB:VP01_111g15"/>
<evidence type="ECO:0000313" key="3">
    <source>
        <dbReference type="Proteomes" id="UP000037035"/>
    </source>
</evidence>
<dbReference type="PANTHER" id="PTHR47501">
    <property type="entry name" value="TRANSPOSASE-RELATED"/>
    <property type="match status" value="1"/>
</dbReference>
<dbReference type="Proteomes" id="UP000037035">
    <property type="component" value="Unassembled WGS sequence"/>
</dbReference>
<evidence type="ECO:0000256" key="1">
    <source>
        <dbReference type="SAM" id="MobiDB-lite"/>
    </source>
</evidence>